<gene>
    <name evidence="3" type="ORF">DFQ00_12911</name>
</gene>
<dbReference type="Pfam" id="PF00583">
    <property type="entry name" value="Acetyltransf_1"/>
    <property type="match status" value="1"/>
</dbReference>
<dbReference type="AlphaFoldDB" id="A0A2V4VB51"/>
<dbReference type="Proteomes" id="UP000247790">
    <property type="component" value="Unassembled WGS sequence"/>
</dbReference>
<evidence type="ECO:0000313" key="4">
    <source>
        <dbReference type="Proteomes" id="UP000247790"/>
    </source>
</evidence>
<dbReference type="CDD" id="cd04301">
    <property type="entry name" value="NAT_SF"/>
    <property type="match status" value="1"/>
</dbReference>
<dbReference type="PROSITE" id="PS51186">
    <property type="entry name" value="GNAT"/>
    <property type="match status" value="1"/>
</dbReference>
<dbReference type="EMBL" id="QJSW01000029">
    <property type="protein sequence ID" value="PYE43251.1"/>
    <property type="molecule type" value="Genomic_DNA"/>
</dbReference>
<dbReference type="InterPro" id="IPR000182">
    <property type="entry name" value="GNAT_dom"/>
</dbReference>
<protein>
    <submittedName>
        <fullName evidence="3">Acetyltransferase (GNAT) family protein</fullName>
    </submittedName>
</protein>
<dbReference type="GO" id="GO:0008080">
    <property type="term" value="F:N-acetyltransferase activity"/>
    <property type="evidence" value="ECO:0007669"/>
    <property type="project" value="InterPro"/>
</dbReference>
<dbReference type="Gene3D" id="3.40.630.30">
    <property type="match status" value="1"/>
</dbReference>
<organism evidence="3 4">
    <name type="scientific">Paenibacillus barcinonensis</name>
    <dbReference type="NCBI Taxonomy" id="198119"/>
    <lineage>
        <taxon>Bacteria</taxon>
        <taxon>Bacillati</taxon>
        <taxon>Bacillota</taxon>
        <taxon>Bacilli</taxon>
        <taxon>Bacillales</taxon>
        <taxon>Paenibacillaceae</taxon>
        <taxon>Paenibacillus</taxon>
    </lineage>
</organism>
<dbReference type="InterPro" id="IPR050769">
    <property type="entry name" value="NAT_camello-type"/>
</dbReference>
<name>A0A2V4VB51_PAEBA</name>
<reference evidence="3 4" key="1">
    <citation type="submission" date="2018-06" db="EMBL/GenBank/DDBJ databases">
        <title>Genomic Encyclopedia of Type Strains, Phase III (KMG-III): the genomes of soil and plant-associated and newly described type strains.</title>
        <authorList>
            <person name="Whitman W."/>
        </authorList>
    </citation>
    <scope>NUCLEOTIDE SEQUENCE [LARGE SCALE GENOMIC DNA]</scope>
    <source>
        <strain evidence="3 4">CECT 7022</strain>
    </source>
</reference>
<evidence type="ECO:0000256" key="1">
    <source>
        <dbReference type="ARBA" id="ARBA00022679"/>
    </source>
</evidence>
<evidence type="ECO:0000259" key="2">
    <source>
        <dbReference type="PROSITE" id="PS51186"/>
    </source>
</evidence>
<accession>A0A2V4VB51</accession>
<dbReference type="RefSeq" id="WP_244964916.1">
    <property type="nucleotide sequence ID" value="NZ_CP054614.1"/>
</dbReference>
<feature type="domain" description="N-acetyltransferase" evidence="2">
    <location>
        <begin position="16"/>
        <end position="180"/>
    </location>
</feature>
<dbReference type="PANTHER" id="PTHR13947:SF37">
    <property type="entry name" value="LD18367P"/>
    <property type="match status" value="1"/>
</dbReference>
<dbReference type="SUPFAM" id="SSF55729">
    <property type="entry name" value="Acyl-CoA N-acyltransferases (Nat)"/>
    <property type="match status" value="1"/>
</dbReference>
<sequence>MRMKGRDVLTEVHMKPVVKPVQSNEIEEVIEFAMRVRAEVFPMIDPSVLPKDFQHFTEQYLDRDDAIFLVARLGGKGVVGSIGVVPYDARIEAIEGRYPVDAAAEIVKCYVDPAYRRYGIGSLLVQELEQFVTGMRYTTLYLHTHRFLPGAVDFWERQGFTCIAEEQNEWQIVHMDKPSNF</sequence>
<dbReference type="PANTHER" id="PTHR13947">
    <property type="entry name" value="GNAT FAMILY N-ACETYLTRANSFERASE"/>
    <property type="match status" value="1"/>
</dbReference>
<proteinExistence type="predicted"/>
<dbReference type="InterPro" id="IPR016181">
    <property type="entry name" value="Acyl_CoA_acyltransferase"/>
</dbReference>
<comment type="caution">
    <text evidence="3">The sequence shown here is derived from an EMBL/GenBank/DDBJ whole genome shotgun (WGS) entry which is preliminary data.</text>
</comment>
<keyword evidence="1 3" id="KW-0808">Transferase</keyword>
<evidence type="ECO:0000313" key="3">
    <source>
        <dbReference type="EMBL" id="PYE43251.1"/>
    </source>
</evidence>